<reference evidence="3 4" key="1">
    <citation type="submission" date="2019-03" db="EMBL/GenBank/DDBJ databases">
        <title>Genomic Encyclopedia of Type Strains, Phase IV (KMG-IV): sequencing the most valuable type-strain genomes for metagenomic binning, comparative biology and taxonomic classification.</title>
        <authorList>
            <person name="Goeker M."/>
        </authorList>
    </citation>
    <scope>NUCLEOTIDE SEQUENCE [LARGE SCALE GENOMIC DNA]</scope>
    <source>
        <strain evidence="3 4">DSM 654</strain>
    </source>
</reference>
<comment type="caution">
    <text evidence="3">The sequence shown here is derived from an EMBL/GenBank/DDBJ whole genome shotgun (WGS) entry which is preliminary data.</text>
</comment>
<sequence length="419" mass="45746">MRAAASIWLALVLGIAALPARALDGMVKDAETGRPIPFASVVVGAEVRRCDAQGRFEVGEPVAGGPITARAPGYARYRGTVAPSAPLALALKPLRPKALYLSVYGIGSAKLRGDALKLIDDTELNALVIDVKGDRGLVPYPSAALTAAGLAQTLVTVRDMAALVRSLHERGLYLIARIVTFKDEPYATAHPEWAVHDAQGAVWKDREGLAWIDPFRRMAWERNLALAEEAAVLGFDEIQFDYLRFPDASGLAFSEPDTEDRRIAAIGGFLDAAQQRLGRYNVFVAADIFGYVTWNSNDTHIGQQLEAIAGHVDYLSPMLYPSGFSFGIPGYRDPVAAPYEIVQRSLQRALARTGLPGTRFRPWLQAFRDYAFDRRVFGEHEIRAQIEAADAVGTNGWMLWNPGNRYAEAGLEPETSPLP</sequence>
<protein>
    <recommendedName>
        <fullName evidence="2">DUF4015 domain-containing protein</fullName>
    </recommendedName>
</protein>
<evidence type="ECO:0000313" key="3">
    <source>
        <dbReference type="EMBL" id="TCU89825.1"/>
    </source>
</evidence>
<name>A0A4R3UG89_ROSSA</name>
<dbReference type="InterPro" id="IPR025275">
    <property type="entry name" value="DUF4015"/>
</dbReference>
<dbReference type="InterPro" id="IPR017853">
    <property type="entry name" value="GH"/>
</dbReference>
<feature type="signal peptide" evidence="1">
    <location>
        <begin position="1"/>
        <end position="22"/>
    </location>
</feature>
<gene>
    <name evidence="3" type="ORF">EV671_10324</name>
</gene>
<dbReference type="RefSeq" id="WP_132575259.1">
    <property type="nucleotide sequence ID" value="NZ_CBCSGL010000035.1"/>
</dbReference>
<proteinExistence type="predicted"/>
<dbReference type="AlphaFoldDB" id="A0A4R3UG89"/>
<organism evidence="3 4">
    <name type="scientific">Roseateles saccharophilus</name>
    <name type="common">Pseudomonas saccharophila</name>
    <dbReference type="NCBI Taxonomy" id="304"/>
    <lineage>
        <taxon>Bacteria</taxon>
        <taxon>Pseudomonadati</taxon>
        <taxon>Pseudomonadota</taxon>
        <taxon>Betaproteobacteria</taxon>
        <taxon>Burkholderiales</taxon>
        <taxon>Sphaerotilaceae</taxon>
        <taxon>Roseateles</taxon>
    </lineage>
</organism>
<dbReference type="SUPFAM" id="SSF51445">
    <property type="entry name" value="(Trans)glycosidases"/>
    <property type="match status" value="1"/>
</dbReference>
<feature type="domain" description="DUF4015" evidence="2">
    <location>
        <begin position="98"/>
        <end position="406"/>
    </location>
</feature>
<keyword evidence="4" id="KW-1185">Reference proteome</keyword>
<evidence type="ECO:0000313" key="4">
    <source>
        <dbReference type="Proteomes" id="UP000295110"/>
    </source>
</evidence>
<dbReference type="OrthoDB" id="9774125at2"/>
<accession>A0A4R3UG89</accession>
<feature type="chain" id="PRO_5020326751" description="DUF4015 domain-containing protein" evidence="1">
    <location>
        <begin position="23"/>
        <end position="419"/>
    </location>
</feature>
<dbReference type="EMBL" id="SMBU01000032">
    <property type="protein sequence ID" value="TCU89825.1"/>
    <property type="molecule type" value="Genomic_DNA"/>
</dbReference>
<dbReference type="Pfam" id="PF13200">
    <property type="entry name" value="DUF4015"/>
    <property type="match status" value="1"/>
</dbReference>
<evidence type="ECO:0000256" key="1">
    <source>
        <dbReference type="SAM" id="SignalP"/>
    </source>
</evidence>
<keyword evidence="1" id="KW-0732">Signal</keyword>
<dbReference type="Proteomes" id="UP000295110">
    <property type="component" value="Unassembled WGS sequence"/>
</dbReference>
<evidence type="ECO:0000259" key="2">
    <source>
        <dbReference type="Pfam" id="PF13200"/>
    </source>
</evidence>